<dbReference type="InterPro" id="IPR013865">
    <property type="entry name" value="FAM32A"/>
</dbReference>
<dbReference type="EMBL" id="JAFEMO010000003">
    <property type="protein sequence ID" value="KAH7573955.1"/>
    <property type="molecule type" value="Genomic_DNA"/>
</dbReference>
<accession>A0ABQ8IBG2</accession>
<sequence length="150" mass="16861">MSDYENVIKGKLKLKGKALDVKASGDTGGGVSKKKKHKIKNLSYALSTHPFTGRFYTYVEVSSFWRLLGGHAVDHADASETENGDGKGKTAVLDDHLMPAGRRYLQHLEKIDRQRLAKMVRKSHRDWIQEFNQYLANLTEHNDIPKVGPG</sequence>
<reference evidence="1 2" key="1">
    <citation type="submission" date="2021-02" db="EMBL/GenBank/DDBJ databases">
        <title>Plant Genome Project.</title>
        <authorList>
            <person name="Zhang R.-G."/>
        </authorList>
    </citation>
    <scope>NUCLEOTIDE SEQUENCE [LARGE SCALE GENOMIC DNA]</scope>
    <source>
        <tissue evidence="1">Leaves</tissue>
    </source>
</reference>
<keyword evidence="2" id="KW-1185">Reference proteome</keyword>
<dbReference type="PANTHER" id="PTHR13282:SF16">
    <property type="entry name" value="PROTEIN FAM32A"/>
    <property type="match status" value="1"/>
</dbReference>
<gene>
    <name evidence="1" type="ORF">JRO89_XS03G0231800</name>
</gene>
<name>A0ABQ8IBG2_9ROSI</name>
<dbReference type="PANTHER" id="PTHR13282">
    <property type="entry name" value="PROTEIN FAM32A"/>
    <property type="match status" value="1"/>
</dbReference>
<dbReference type="Proteomes" id="UP000827721">
    <property type="component" value="Unassembled WGS sequence"/>
</dbReference>
<protein>
    <submittedName>
        <fullName evidence="1">Uncharacterized protein</fullName>
    </submittedName>
</protein>
<evidence type="ECO:0000313" key="1">
    <source>
        <dbReference type="EMBL" id="KAH7573955.1"/>
    </source>
</evidence>
<organism evidence="1 2">
    <name type="scientific">Xanthoceras sorbifolium</name>
    <dbReference type="NCBI Taxonomy" id="99658"/>
    <lineage>
        <taxon>Eukaryota</taxon>
        <taxon>Viridiplantae</taxon>
        <taxon>Streptophyta</taxon>
        <taxon>Embryophyta</taxon>
        <taxon>Tracheophyta</taxon>
        <taxon>Spermatophyta</taxon>
        <taxon>Magnoliopsida</taxon>
        <taxon>eudicotyledons</taxon>
        <taxon>Gunneridae</taxon>
        <taxon>Pentapetalae</taxon>
        <taxon>rosids</taxon>
        <taxon>malvids</taxon>
        <taxon>Sapindales</taxon>
        <taxon>Sapindaceae</taxon>
        <taxon>Xanthoceroideae</taxon>
        <taxon>Xanthoceras</taxon>
    </lineage>
</organism>
<proteinExistence type="predicted"/>
<comment type="caution">
    <text evidence="1">The sequence shown here is derived from an EMBL/GenBank/DDBJ whole genome shotgun (WGS) entry which is preliminary data.</text>
</comment>
<evidence type="ECO:0000313" key="2">
    <source>
        <dbReference type="Proteomes" id="UP000827721"/>
    </source>
</evidence>